<name>A0A7D5TDJ9_9EURY</name>
<organism evidence="2 3">
    <name type="scientific">Halosimplex pelagicum</name>
    <dbReference type="NCBI Taxonomy" id="869886"/>
    <lineage>
        <taxon>Archaea</taxon>
        <taxon>Methanobacteriati</taxon>
        <taxon>Methanobacteriota</taxon>
        <taxon>Stenosarchaea group</taxon>
        <taxon>Halobacteria</taxon>
        <taxon>Halobacteriales</taxon>
        <taxon>Haloarculaceae</taxon>
        <taxon>Halosimplex</taxon>
    </lineage>
</organism>
<gene>
    <name evidence="2" type="ORF">HZS54_20420</name>
</gene>
<dbReference type="Proteomes" id="UP000509346">
    <property type="component" value="Chromosome"/>
</dbReference>
<accession>A0A7D5TDJ9</accession>
<sequence>MVITVPSAEDYRRMFDLRPGFKFSRFRINRKMLSNVVEDHLARTFGYEIAAILTDTELRRDELKEAIPYKDPHDERIERILIPGIEEGIFERALTRKYRKYTLNSDRFSEEDLDEIERRAKARLFDSNEEVQSRKLPDAPPENLNHMNAANVQSKFYR</sequence>
<dbReference type="KEGG" id="hpel:HZS54_20420"/>
<dbReference type="GeneID" id="56085007"/>
<proteinExistence type="predicted"/>
<dbReference type="RefSeq" id="WP_179918891.1">
    <property type="nucleotide sequence ID" value="NZ_CP058909.1"/>
</dbReference>
<keyword evidence="3" id="KW-1185">Reference proteome</keyword>
<protein>
    <submittedName>
        <fullName evidence="2">Uncharacterized protein</fullName>
    </submittedName>
</protein>
<evidence type="ECO:0000256" key="1">
    <source>
        <dbReference type="SAM" id="MobiDB-lite"/>
    </source>
</evidence>
<dbReference type="AlphaFoldDB" id="A0A7D5TDJ9"/>
<evidence type="ECO:0000313" key="2">
    <source>
        <dbReference type="EMBL" id="QLH83849.1"/>
    </source>
</evidence>
<feature type="region of interest" description="Disordered" evidence="1">
    <location>
        <begin position="129"/>
        <end position="158"/>
    </location>
</feature>
<evidence type="ECO:0000313" key="3">
    <source>
        <dbReference type="Proteomes" id="UP000509346"/>
    </source>
</evidence>
<feature type="compositionally biased region" description="Polar residues" evidence="1">
    <location>
        <begin position="145"/>
        <end position="158"/>
    </location>
</feature>
<reference evidence="2 3" key="1">
    <citation type="submission" date="2020-07" db="EMBL/GenBank/DDBJ databases">
        <title>Halosimplex litoreum sp. nov. and Halosimplex rubrum sp. nov., isolated from different salt environments.</title>
        <authorList>
            <person name="Cui H."/>
        </authorList>
    </citation>
    <scope>NUCLEOTIDE SEQUENCE [LARGE SCALE GENOMIC DNA]</scope>
    <source>
        <strain evidence="2 3">R2</strain>
    </source>
</reference>
<dbReference type="EMBL" id="CP058909">
    <property type="protein sequence ID" value="QLH83849.1"/>
    <property type="molecule type" value="Genomic_DNA"/>
</dbReference>